<dbReference type="PANTHER" id="PTHR46349">
    <property type="entry name" value="CINGULIN-LIKE PROTEIN 1-RELATED"/>
    <property type="match status" value="1"/>
</dbReference>
<dbReference type="EMBL" id="FR910373">
    <property type="protein sequence ID" value="CDQ90293.1"/>
    <property type="molecule type" value="Genomic_DNA"/>
</dbReference>
<evidence type="ECO:0000313" key="3">
    <source>
        <dbReference type="Proteomes" id="UP000193380"/>
    </source>
</evidence>
<evidence type="ECO:0000256" key="1">
    <source>
        <dbReference type="SAM" id="MobiDB-lite"/>
    </source>
</evidence>
<proteinExistence type="predicted"/>
<reference evidence="2" key="2">
    <citation type="submission" date="2014-03" db="EMBL/GenBank/DDBJ databases">
        <authorList>
            <person name="Genoscope - CEA"/>
        </authorList>
    </citation>
    <scope>NUCLEOTIDE SEQUENCE</scope>
</reference>
<dbReference type="GO" id="GO:0005923">
    <property type="term" value="C:bicellular tight junction"/>
    <property type="evidence" value="ECO:0007669"/>
    <property type="project" value="TreeGrafter"/>
</dbReference>
<feature type="region of interest" description="Disordered" evidence="1">
    <location>
        <begin position="74"/>
        <end position="185"/>
    </location>
</feature>
<feature type="compositionally biased region" description="Basic and acidic residues" evidence="1">
    <location>
        <begin position="74"/>
        <end position="83"/>
    </location>
</feature>
<dbReference type="STRING" id="8022.A0A060YEC5"/>
<accession>A0A060YEC5</accession>
<sequence>MGYPLKSLFPSQPSESSGEEWRREKRDLERKMMELQTSLQEERRGSVGSSDPVLKAELDSCLDENMQLQETVDRKKTELHQTHSELSQLRMERESAESRVREMEDRLGELQEELRTENGNKTVTQHLGGPGDVSSVSVGGVHVEAEAGGFSETEREGADGPEGSSEGRGGHARQRHGDTSRTVQH</sequence>
<dbReference type="PANTHER" id="PTHR46349:SF4">
    <property type="entry name" value="CINGULIN"/>
    <property type="match status" value="1"/>
</dbReference>
<dbReference type="GO" id="GO:0000226">
    <property type="term" value="P:microtubule cytoskeleton organization"/>
    <property type="evidence" value="ECO:0007669"/>
    <property type="project" value="TreeGrafter"/>
</dbReference>
<gene>
    <name evidence="2" type="ORF">GSONMT00009107001</name>
</gene>
<dbReference type="Proteomes" id="UP000193380">
    <property type="component" value="Unassembled WGS sequence"/>
</dbReference>
<feature type="region of interest" description="Disordered" evidence="1">
    <location>
        <begin position="1"/>
        <end position="25"/>
    </location>
</feature>
<dbReference type="AlphaFoldDB" id="A0A060YEC5"/>
<evidence type="ECO:0000313" key="2">
    <source>
        <dbReference type="EMBL" id="CDQ90293.1"/>
    </source>
</evidence>
<name>A0A060YEC5_ONCMY</name>
<organism evidence="2 3">
    <name type="scientific">Oncorhynchus mykiss</name>
    <name type="common">Rainbow trout</name>
    <name type="synonym">Salmo gairdneri</name>
    <dbReference type="NCBI Taxonomy" id="8022"/>
    <lineage>
        <taxon>Eukaryota</taxon>
        <taxon>Metazoa</taxon>
        <taxon>Chordata</taxon>
        <taxon>Craniata</taxon>
        <taxon>Vertebrata</taxon>
        <taxon>Euteleostomi</taxon>
        <taxon>Actinopterygii</taxon>
        <taxon>Neopterygii</taxon>
        <taxon>Teleostei</taxon>
        <taxon>Protacanthopterygii</taxon>
        <taxon>Salmoniformes</taxon>
        <taxon>Salmonidae</taxon>
        <taxon>Salmoninae</taxon>
        <taxon>Oncorhynchus</taxon>
    </lineage>
</organism>
<protein>
    <submittedName>
        <fullName evidence="2">Uncharacterized protein</fullName>
    </submittedName>
</protein>
<feature type="compositionally biased region" description="Basic and acidic residues" evidence="1">
    <location>
        <begin position="90"/>
        <end position="118"/>
    </location>
</feature>
<dbReference type="GO" id="GO:0008017">
    <property type="term" value="F:microtubule binding"/>
    <property type="evidence" value="ECO:0007669"/>
    <property type="project" value="TreeGrafter"/>
</dbReference>
<feature type="compositionally biased region" description="Low complexity" evidence="1">
    <location>
        <begin position="132"/>
        <end position="149"/>
    </location>
</feature>
<reference evidence="2" key="1">
    <citation type="journal article" date="2014" name="Nat. Commun.">
        <title>The rainbow trout genome provides novel insights into evolution after whole-genome duplication in vertebrates.</title>
        <authorList>
            <person name="Berthelot C."/>
            <person name="Brunet F."/>
            <person name="Chalopin D."/>
            <person name="Juanchich A."/>
            <person name="Bernard M."/>
            <person name="Noel B."/>
            <person name="Bento P."/>
            <person name="Da Silva C."/>
            <person name="Labadie K."/>
            <person name="Alberti A."/>
            <person name="Aury J.M."/>
            <person name="Louis A."/>
            <person name="Dehais P."/>
            <person name="Bardou P."/>
            <person name="Montfort J."/>
            <person name="Klopp C."/>
            <person name="Cabau C."/>
            <person name="Gaspin C."/>
            <person name="Thorgaard G.H."/>
            <person name="Boussaha M."/>
            <person name="Quillet E."/>
            <person name="Guyomard R."/>
            <person name="Galiana D."/>
            <person name="Bobe J."/>
            <person name="Volff J.N."/>
            <person name="Genet C."/>
            <person name="Wincker P."/>
            <person name="Jaillon O."/>
            <person name="Roest Crollius H."/>
            <person name="Guiguen Y."/>
        </authorList>
    </citation>
    <scope>NUCLEOTIDE SEQUENCE [LARGE SCALE GENOMIC DNA]</scope>
</reference>
<dbReference type="PaxDb" id="8022-A0A060YEC5"/>